<dbReference type="InterPro" id="IPR039772">
    <property type="entry name" value="Bin3-like"/>
</dbReference>
<name>A0A4P1RE05_LUPAN</name>
<keyword evidence="9" id="KW-1185">Reference proteome</keyword>
<dbReference type="GO" id="GO:0040031">
    <property type="term" value="P:snRNA modification"/>
    <property type="evidence" value="ECO:0007669"/>
    <property type="project" value="TreeGrafter"/>
</dbReference>
<dbReference type="GO" id="GO:0008173">
    <property type="term" value="F:RNA methyltransferase activity"/>
    <property type="evidence" value="ECO:0007669"/>
    <property type="project" value="UniProtKB-UniRule"/>
</dbReference>
<organism evidence="8 9">
    <name type="scientific">Lupinus angustifolius</name>
    <name type="common">Narrow-leaved blue lupine</name>
    <dbReference type="NCBI Taxonomy" id="3871"/>
    <lineage>
        <taxon>Eukaryota</taxon>
        <taxon>Viridiplantae</taxon>
        <taxon>Streptophyta</taxon>
        <taxon>Embryophyta</taxon>
        <taxon>Tracheophyta</taxon>
        <taxon>Spermatophyta</taxon>
        <taxon>Magnoliopsida</taxon>
        <taxon>eudicotyledons</taxon>
        <taxon>Gunneridae</taxon>
        <taxon>Pentapetalae</taxon>
        <taxon>rosids</taxon>
        <taxon>fabids</taxon>
        <taxon>Fabales</taxon>
        <taxon>Fabaceae</taxon>
        <taxon>Papilionoideae</taxon>
        <taxon>50 kb inversion clade</taxon>
        <taxon>genistoids sensu lato</taxon>
        <taxon>core genistoids</taxon>
        <taxon>Genisteae</taxon>
        <taxon>Lupinus</taxon>
    </lineage>
</organism>
<dbReference type="InterPro" id="IPR010675">
    <property type="entry name" value="Bin3_C"/>
</dbReference>
<dbReference type="STRING" id="3871.A0A4P1RE05"/>
<dbReference type="EC" id="2.1.1.-" evidence="6"/>
<dbReference type="InterPro" id="IPR029063">
    <property type="entry name" value="SAM-dependent_MTases_sf"/>
</dbReference>
<dbReference type="Gramene" id="OIW08920">
    <property type="protein sequence ID" value="OIW08920"/>
    <property type="gene ID" value="TanjilG_05896"/>
</dbReference>
<keyword evidence="3 6" id="KW-0808">Transferase</keyword>
<evidence type="ECO:0000256" key="2">
    <source>
        <dbReference type="ARBA" id="ARBA00022603"/>
    </source>
</evidence>
<dbReference type="GO" id="GO:0008171">
    <property type="term" value="F:O-methyltransferase activity"/>
    <property type="evidence" value="ECO:0007669"/>
    <property type="project" value="UniProtKB-UniRule"/>
</dbReference>
<comment type="similarity">
    <text evidence="1 6">Belongs to the methyltransferase superfamily.</text>
</comment>
<dbReference type="PANTHER" id="PTHR12315:SF0">
    <property type="entry name" value="7SK SNRNA METHYLPHOSPHATE CAPPING ENZYME"/>
    <property type="match status" value="1"/>
</dbReference>
<evidence type="ECO:0000313" key="9">
    <source>
        <dbReference type="Proteomes" id="UP000188354"/>
    </source>
</evidence>
<evidence type="ECO:0000313" key="8">
    <source>
        <dbReference type="EMBL" id="OIW08920.1"/>
    </source>
</evidence>
<reference evidence="8 9" key="1">
    <citation type="journal article" date="2017" name="Plant Biotechnol. J.">
        <title>A comprehensive draft genome sequence for lupin (Lupinus angustifolius), an emerging health food: insights into plant-microbe interactions and legume evolution.</title>
        <authorList>
            <person name="Hane J.K."/>
            <person name="Ming Y."/>
            <person name="Kamphuis L.G."/>
            <person name="Nelson M.N."/>
            <person name="Garg G."/>
            <person name="Atkins C.A."/>
            <person name="Bayer P.E."/>
            <person name="Bravo A."/>
            <person name="Bringans S."/>
            <person name="Cannon S."/>
            <person name="Edwards D."/>
            <person name="Foley R."/>
            <person name="Gao L.L."/>
            <person name="Harrison M.J."/>
            <person name="Huang W."/>
            <person name="Hurgobin B."/>
            <person name="Li S."/>
            <person name="Liu C.W."/>
            <person name="McGrath A."/>
            <person name="Morahan G."/>
            <person name="Murray J."/>
            <person name="Weller J."/>
            <person name="Jian J."/>
            <person name="Singh K.B."/>
        </authorList>
    </citation>
    <scope>NUCLEOTIDE SEQUENCE [LARGE SCALE GENOMIC DNA]</scope>
    <source>
        <strain evidence="9">cv. Tanjil</strain>
        <tissue evidence="8">Whole plant</tissue>
    </source>
</reference>
<dbReference type="Pfam" id="PF06325">
    <property type="entry name" value="PrmA"/>
    <property type="match status" value="1"/>
</dbReference>
<gene>
    <name evidence="8" type="ORF">TanjilG_05896</name>
</gene>
<evidence type="ECO:0000256" key="6">
    <source>
        <dbReference type="RuleBase" id="RU367087"/>
    </source>
</evidence>
<protein>
    <recommendedName>
        <fullName evidence="6">RNA methyltransferase</fullName>
        <ecNumber evidence="6">2.1.1.-</ecNumber>
    </recommendedName>
</protein>
<accession>A0A4P1RE05</accession>
<proteinExistence type="inferred from homology"/>
<dbReference type="InterPro" id="IPR024160">
    <property type="entry name" value="BIN3_SAM-bd_dom"/>
</dbReference>
<evidence type="ECO:0000256" key="5">
    <source>
        <dbReference type="PROSITE-ProRule" id="PRU00848"/>
    </source>
</evidence>
<dbReference type="GO" id="GO:0032259">
    <property type="term" value="P:methylation"/>
    <property type="evidence" value="ECO:0007669"/>
    <property type="project" value="UniProtKB-KW"/>
</dbReference>
<dbReference type="AlphaFoldDB" id="A0A4P1RE05"/>
<dbReference type="Pfam" id="PF06859">
    <property type="entry name" value="Bin3"/>
    <property type="match status" value="1"/>
</dbReference>
<evidence type="ECO:0000256" key="4">
    <source>
        <dbReference type="ARBA" id="ARBA00022691"/>
    </source>
</evidence>
<evidence type="ECO:0000256" key="1">
    <source>
        <dbReference type="ARBA" id="ARBA00008361"/>
    </source>
</evidence>
<dbReference type="Gene3D" id="3.40.50.150">
    <property type="entry name" value="Vaccinia Virus protein VP39"/>
    <property type="match status" value="1"/>
</dbReference>
<evidence type="ECO:0000259" key="7">
    <source>
        <dbReference type="PROSITE" id="PS51515"/>
    </source>
</evidence>
<dbReference type="PROSITE" id="PS51515">
    <property type="entry name" value="BIN3_SAM"/>
    <property type="match status" value="1"/>
</dbReference>
<dbReference type="CDD" id="cd02440">
    <property type="entry name" value="AdoMet_MTases"/>
    <property type="match status" value="1"/>
</dbReference>
<dbReference type="Proteomes" id="UP000188354">
    <property type="component" value="Chromosome LG06"/>
</dbReference>
<dbReference type="GO" id="GO:0017069">
    <property type="term" value="F:snRNA binding"/>
    <property type="evidence" value="ECO:0007669"/>
    <property type="project" value="TreeGrafter"/>
</dbReference>
<keyword evidence="4 5" id="KW-0949">S-adenosyl-L-methionine</keyword>
<sequence length="260" mass="29955">MEETAENEIKKCDCIYGNMKDYYTHRNGESEDPRLNALKEEWFKGRNCLDIGCSSGILTINIAEKFNCQSMLGIDIDPDRVKDANLNLRKTVESISAENKTSLEFCKLSFLANVLVQVEETDLNLDKIVESESAENLEQGIDASSNDEEIPTRYLSDIVSFKQEDFLENEYDPLEQHYDTILCLSVTVWIHLNWGDDGIKTLFQKIWNMLLPTAIMNYQNIKIRPNKFVEILLEEIGFSELIHFSSVRNRHILVFQKGAI</sequence>
<evidence type="ECO:0000256" key="3">
    <source>
        <dbReference type="ARBA" id="ARBA00022679"/>
    </source>
</evidence>
<keyword evidence="2 6" id="KW-0489">Methyltransferase</keyword>
<dbReference type="SUPFAM" id="SSF53335">
    <property type="entry name" value="S-adenosyl-L-methionine-dependent methyltransferases"/>
    <property type="match status" value="1"/>
</dbReference>
<dbReference type="PANTHER" id="PTHR12315">
    <property type="entry name" value="BICOID-INTERACTING PROTEIN RELATED"/>
    <property type="match status" value="1"/>
</dbReference>
<dbReference type="EMBL" id="CM007366">
    <property type="protein sequence ID" value="OIW08920.1"/>
    <property type="molecule type" value="Genomic_DNA"/>
</dbReference>
<feature type="domain" description="Bin3-type SAM" evidence="7">
    <location>
        <begin position="32"/>
        <end position="260"/>
    </location>
</feature>